<dbReference type="SUPFAM" id="SSF161111">
    <property type="entry name" value="Cation efflux protein transmembrane domain-like"/>
    <property type="match status" value="1"/>
</dbReference>
<dbReference type="InterPro" id="IPR050291">
    <property type="entry name" value="CDF_Transporter"/>
</dbReference>
<dbReference type="InterPro" id="IPR027469">
    <property type="entry name" value="Cation_efflux_TMD_sf"/>
</dbReference>
<dbReference type="InterPro" id="IPR002524">
    <property type="entry name" value="Cation_efflux"/>
</dbReference>
<dbReference type="InterPro" id="IPR058533">
    <property type="entry name" value="Cation_efflux_TM"/>
</dbReference>
<keyword evidence="11" id="KW-1185">Reference proteome</keyword>
<organism evidence="10 11">
    <name type="scientific">Oceanivirga miroungae</name>
    <dbReference type="NCBI Taxonomy" id="1130046"/>
    <lineage>
        <taxon>Bacteria</taxon>
        <taxon>Fusobacteriati</taxon>
        <taxon>Fusobacteriota</taxon>
        <taxon>Fusobacteriia</taxon>
        <taxon>Fusobacteriales</taxon>
        <taxon>Leptotrichiaceae</taxon>
        <taxon>Oceanivirga</taxon>
    </lineage>
</organism>
<keyword evidence="5 7" id="KW-1133">Transmembrane helix</keyword>
<keyword evidence="4 7" id="KW-0812">Transmembrane</keyword>
<dbReference type="SUPFAM" id="SSF160240">
    <property type="entry name" value="Cation efflux protein cytoplasmic domain-like"/>
    <property type="match status" value="1"/>
</dbReference>
<dbReference type="NCBIfam" id="TIGR01297">
    <property type="entry name" value="CDF"/>
    <property type="match status" value="1"/>
</dbReference>
<evidence type="ECO:0000256" key="4">
    <source>
        <dbReference type="ARBA" id="ARBA00022692"/>
    </source>
</evidence>
<dbReference type="RefSeq" id="WP_156683135.1">
    <property type="nucleotide sequence ID" value="NZ_CABWIB010000001.1"/>
</dbReference>
<feature type="domain" description="Cation efflux protein cytoplasmic" evidence="9">
    <location>
        <begin position="311"/>
        <end position="387"/>
    </location>
</feature>
<dbReference type="PANTHER" id="PTHR43840">
    <property type="entry name" value="MITOCHONDRIAL METAL TRANSPORTER 1-RELATED"/>
    <property type="match status" value="1"/>
</dbReference>
<dbReference type="GO" id="GO:0008324">
    <property type="term" value="F:monoatomic cation transmembrane transporter activity"/>
    <property type="evidence" value="ECO:0007669"/>
    <property type="project" value="InterPro"/>
</dbReference>
<evidence type="ECO:0000256" key="3">
    <source>
        <dbReference type="ARBA" id="ARBA00022448"/>
    </source>
</evidence>
<dbReference type="EMBL" id="CABWIB010000001">
    <property type="protein sequence ID" value="VWL85113.1"/>
    <property type="molecule type" value="Genomic_DNA"/>
</dbReference>
<dbReference type="Gene3D" id="3.30.70.1350">
    <property type="entry name" value="Cation efflux protein, cytoplasmic domain"/>
    <property type="match status" value="1"/>
</dbReference>
<dbReference type="Proteomes" id="UP000419017">
    <property type="component" value="Unassembled WGS sequence"/>
</dbReference>
<accession>A0A6I8MD84</accession>
<feature type="transmembrane region" description="Helical" evidence="7">
    <location>
        <begin position="137"/>
        <end position="158"/>
    </location>
</feature>
<comment type="similarity">
    <text evidence="2">Belongs to the cation diffusion facilitator (CDF) transporter (TC 2.A.4) family.</text>
</comment>
<keyword evidence="6 7" id="KW-0472">Membrane</keyword>
<feature type="transmembrane region" description="Helical" evidence="7">
    <location>
        <begin position="255"/>
        <end position="275"/>
    </location>
</feature>
<dbReference type="InterPro" id="IPR027470">
    <property type="entry name" value="Cation_efflux_CTD"/>
</dbReference>
<evidence type="ECO:0000256" key="6">
    <source>
        <dbReference type="ARBA" id="ARBA00023136"/>
    </source>
</evidence>
<feature type="transmembrane region" description="Helical" evidence="7">
    <location>
        <begin position="179"/>
        <end position="200"/>
    </location>
</feature>
<keyword evidence="3" id="KW-0813">Transport</keyword>
<protein>
    <submittedName>
        <fullName evidence="10">Cation diffusion facilitator family transporter</fullName>
    </submittedName>
</protein>
<feature type="transmembrane region" description="Helical" evidence="7">
    <location>
        <begin position="216"/>
        <end position="235"/>
    </location>
</feature>
<evidence type="ECO:0000259" key="9">
    <source>
        <dbReference type="Pfam" id="PF16916"/>
    </source>
</evidence>
<proteinExistence type="inferred from homology"/>
<evidence type="ECO:0000259" key="8">
    <source>
        <dbReference type="Pfam" id="PF01545"/>
    </source>
</evidence>
<dbReference type="InterPro" id="IPR036837">
    <property type="entry name" value="Cation_efflux_CTD_sf"/>
</dbReference>
<evidence type="ECO:0000313" key="10">
    <source>
        <dbReference type="EMBL" id="VWL85113.1"/>
    </source>
</evidence>
<dbReference type="Pfam" id="PF01545">
    <property type="entry name" value="Cation_efflux"/>
    <property type="match status" value="1"/>
</dbReference>
<dbReference type="SUPFAM" id="SSF55729">
    <property type="entry name" value="Acyl-CoA N-acyltransferases (Nat)"/>
    <property type="match status" value="1"/>
</dbReference>
<dbReference type="AlphaFoldDB" id="A0A6I8MD84"/>
<gene>
    <name evidence="10" type="ORF">OMES3154_00395</name>
</gene>
<dbReference type="Gene3D" id="1.20.1510.10">
    <property type="entry name" value="Cation efflux protein transmembrane domain"/>
    <property type="match status" value="1"/>
</dbReference>
<evidence type="ECO:0000256" key="7">
    <source>
        <dbReference type="SAM" id="Phobius"/>
    </source>
</evidence>
<dbReference type="PANTHER" id="PTHR43840:SF15">
    <property type="entry name" value="MITOCHONDRIAL METAL TRANSPORTER 1-RELATED"/>
    <property type="match status" value="1"/>
</dbReference>
<evidence type="ECO:0000313" key="11">
    <source>
        <dbReference type="Proteomes" id="UP000419017"/>
    </source>
</evidence>
<evidence type="ECO:0000256" key="1">
    <source>
        <dbReference type="ARBA" id="ARBA00004141"/>
    </source>
</evidence>
<feature type="domain" description="Cation efflux protein transmembrane" evidence="8">
    <location>
        <begin position="112"/>
        <end position="307"/>
    </location>
</feature>
<dbReference type="GO" id="GO:0016020">
    <property type="term" value="C:membrane"/>
    <property type="evidence" value="ECO:0007669"/>
    <property type="project" value="UniProtKB-SubCell"/>
</dbReference>
<sequence length="390" mass="45420">MIKLNKKGKNKFELELIENDIIISKASIKDNVIENIEVNDKFRHISFGKKTLYYIIAELSKRKYDEVIVLNYNEAGKNFFLKNGFILEAEKLVLSGLKEEREEKRQLLNTSIISFIINIILASMKVFVGYVFNLNSIIADGINSATDSLSTIFAIFGIKISTKKENEKYPFGYGKIEAIFNLFIGFFIFITTASVFYASIKKLFINPNLELDKKSFLIYLITFVFILLKLFQYLYVNTYAKKYKNEVLLTLSKDYLADIMLGIAVLVGVILTIKFSYIYDALLSIIISLYIMYQAFDIAKQNIDILLEKQDEKLIRKVRTIIMRNKDVFFCHDLYMIRSGKSIYMYADIRINKDYSLEKAHEIAEEVSIDVKNRFKNIKNISFHMEPIYI</sequence>
<reference evidence="10 11" key="1">
    <citation type="submission" date="2019-10" db="EMBL/GenBank/DDBJ databases">
        <authorList>
            <person name="Blom J."/>
        </authorList>
    </citation>
    <scope>NUCLEOTIDE SEQUENCE [LARGE SCALE GENOMIC DNA]</scope>
    <source>
        <strain evidence="10 11">ES3154-GLU</strain>
    </source>
</reference>
<comment type="subcellular location">
    <subcellularLocation>
        <location evidence="1">Membrane</location>
        <topology evidence="1">Multi-pass membrane protein</topology>
    </subcellularLocation>
</comment>
<feature type="transmembrane region" description="Helical" evidence="7">
    <location>
        <begin position="107"/>
        <end position="131"/>
    </location>
</feature>
<evidence type="ECO:0000256" key="5">
    <source>
        <dbReference type="ARBA" id="ARBA00022989"/>
    </source>
</evidence>
<evidence type="ECO:0000256" key="2">
    <source>
        <dbReference type="ARBA" id="ARBA00008114"/>
    </source>
</evidence>
<dbReference type="Pfam" id="PF16916">
    <property type="entry name" value="ZT_dimer"/>
    <property type="match status" value="1"/>
</dbReference>
<dbReference type="InterPro" id="IPR016181">
    <property type="entry name" value="Acyl_CoA_acyltransferase"/>
</dbReference>
<name>A0A6I8MD84_9FUSO</name>